<dbReference type="Pfam" id="PF14074">
    <property type="entry name" value="DUF4257"/>
    <property type="match status" value="1"/>
</dbReference>
<comment type="caution">
    <text evidence="2">The sequence shown here is derived from an EMBL/GenBank/DDBJ whole genome shotgun (WGS) entry which is preliminary data.</text>
</comment>
<dbReference type="Proteomes" id="UP001238088">
    <property type="component" value="Unassembled WGS sequence"/>
</dbReference>
<dbReference type="RefSeq" id="WP_307478500.1">
    <property type="nucleotide sequence ID" value="NZ_JAUSUB010000031.1"/>
</dbReference>
<feature type="region of interest" description="Disordered" evidence="1">
    <location>
        <begin position="101"/>
        <end position="122"/>
    </location>
</feature>
<evidence type="ECO:0000256" key="1">
    <source>
        <dbReference type="SAM" id="MobiDB-lite"/>
    </source>
</evidence>
<accession>A0ABU0ASF5</accession>
<keyword evidence="3" id="KW-1185">Reference proteome</keyword>
<dbReference type="EMBL" id="JAUSUB010000031">
    <property type="protein sequence ID" value="MDQ0272975.1"/>
    <property type="molecule type" value="Genomic_DNA"/>
</dbReference>
<evidence type="ECO:0000313" key="3">
    <source>
        <dbReference type="Proteomes" id="UP001238088"/>
    </source>
</evidence>
<proteinExistence type="predicted"/>
<dbReference type="InterPro" id="IPR025353">
    <property type="entry name" value="DUF4257"/>
</dbReference>
<sequence>MLLDLITSATIGSLMGLLAHAKRNKTIKKPRNTKRTFDPGFLTDMGYGTVAAVATVIVADPSSMERLILTSLLAGFFADGAMSKLEATNLLDNNKQFKINQEQLNEKLPAPKKSTKSEDKEE</sequence>
<evidence type="ECO:0008006" key="4">
    <source>
        <dbReference type="Google" id="ProtNLM"/>
    </source>
</evidence>
<evidence type="ECO:0000313" key="2">
    <source>
        <dbReference type="EMBL" id="MDQ0272975.1"/>
    </source>
</evidence>
<organism evidence="2 3">
    <name type="scientific">Cytobacillus purgationiresistens</name>
    <dbReference type="NCBI Taxonomy" id="863449"/>
    <lineage>
        <taxon>Bacteria</taxon>
        <taxon>Bacillati</taxon>
        <taxon>Bacillota</taxon>
        <taxon>Bacilli</taxon>
        <taxon>Bacillales</taxon>
        <taxon>Bacillaceae</taxon>
        <taxon>Cytobacillus</taxon>
    </lineage>
</organism>
<gene>
    <name evidence="2" type="ORF">J2S17_004869</name>
</gene>
<reference evidence="2 3" key="1">
    <citation type="submission" date="2023-07" db="EMBL/GenBank/DDBJ databases">
        <title>Genomic Encyclopedia of Type Strains, Phase IV (KMG-IV): sequencing the most valuable type-strain genomes for metagenomic binning, comparative biology and taxonomic classification.</title>
        <authorList>
            <person name="Goeker M."/>
        </authorList>
    </citation>
    <scope>NUCLEOTIDE SEQUENCE [LARGE SCALE GENOMIC DNA]</scope>
    <source>
        <strain evidence="2 3">DSM 23494</strain>
    </source>
</reference>
<name>A0ABU0ASF5_9BACI</name>
<protein>
    <recommendedName>
        <fullName evidence="4">DUF4257 domain-containing protein</fullName>
    </recommendedName>
</protein>